<dbReference type="AlphaFoldDB" id="A0AAD5WTH3"/>
<feature type="transmembrane region" description="Helical" evidence="8">
    <location>
        <begin position="631"/>
        <end position="651"/>
    </location>
</feature>
<gene>
    <name evidence="11" type="ORF">MKZ38_009450</name>
</gene>
<protein>
    <submittedName>
        <fullName evidence="11">TRP-like ion channel (Transient receptor potential ion channel)</fullName>
    </submittedName>
</protein>
<reference evidence="11" key="1">
    <citation type="submission" date="2022-07" db="EMBL/GenBank/DDBJ databases">
        <title>Draft genome sequence of Zalerion maritima ATCC 34329, a (micro)plastics degrading marine fungus.</title>
        <authorList>
            <person name="Paco A."/>
            <person name="Goncalves M.F.M."/>
            <person name="Rocha-Santos T.A.P."/>
            <person name="Alves A."/>
        </authorList>
    </citation>
    <scope>NUCLEOTIDE SEQUENCE</scope>
    <source>
        <strain evidence="11">ATCC 34329</strain>
    </source>
</reference>
<comment type="caution">
    <text evidence="11">The sequence shown here is derived from an EMBL/GenBank/DDBJ whole genome shotgun (WGS) entry which is preliminary data.</text>
</comment>
<dbReference type="InterPro" id="IPR040241">
    <property type="entry name" value="TRP_Flc/Pkd2-like"/>
</dbReference>
<dbReference type="PANTHER" id="PTHR31145">
    <property type="entry name" value="INTEGRAL MEMBRANE PROTEIN (AFU_ORTHOLOGUE AFUA_7G01610)"/>
    <property type="match status" value="1"/>
</dbReference>
<feature type="region of interest" description="Disordered" evidence="7">
    <location>
        <begin position="722"/>
        <end position="742"/>
    </location>
</feature>
<dbReference type="EMBL" id="JAKWBI020000073">
    <property type="protein sequence ID" value="KAJ2903712.1"/>
    <property type="molecule type" value="Genomic_DNA"/>
</dbReference>
<evidence type="ECO:0000256" key="9">
    <source>
        <dbReference type="SAM" id="SignalP"/>
    </source>
</evidence>
<keyword evidence="12" id="KW-1185">Reference proteome</keyword>
<evidence type="ECO:0000259" key="10">
    <source>
        <dbReference type="SMART" id="SM01320"/>
    </source>
</evidence>
<feature type="region of interest" description="Disordered" evidence="7">
    <location>
        <begin position="792"/>
        <end position="842"/>
    </location>
</feature>
<dbReference type="PANTHER" id="PTHR31145:SF7">
    <property type="entry name" value="TRP-LIKE ION CHANNEL"/>
    <property type="match status" value="1"/>
</dbReference>
<feature type="transmembrane region" description="Helical" evidence="8">
    <location>
        <begin position="600"/>
        <end position="619"/>
    </location>
</feature>
<proteinExistence type="inferred from homology"/>
<feature type="transmembrane region" description="Helical" evidence="8">
    <location>
        <begin position="201"/>
        <end position="222"/>
    </location>
</feature>
<keyword evidence="11" id="KW-0675">Receptor</keyword>
<keyword evidence="4 9" id="KW-0732">Signal</keyword>
<comment type="similarity">
    <text evidence="2">Belongs to the transient receptor potential (TRP) ion channel family.</text>
</comment>
<dbReference type="InterPro" id="IPR032800">
    <property type="entry name" value="TRP_N"/>
</dbReference>
<evidence type="ECO:0000256" key="8">
    <source>
        <dbReference type="SAM" id="Phobius"/>
    </source>
</evidence>
<evidence type="ECO:0000256" key="1">
    <source>
        <dbReference type="ARBA" id="ARBA00004141"/>
    </source>
</evidence>
<evidence type="ECO:0000256" key="3">
    <source>
        <dbReference type="ARBA" id="ARBA00022692"/>
    </source>
</evidence>
<feature type="transmembrane region" description="Helical" evidence="8">
    <location>
        <begin position="574"/>
        <end position="594"/>
    </location>
</feature>
<dbReference type="GO" id="GO:0016020">
    <property type="term" value="C:membrane"/>
    <property type="evidence" value="ECO:0007669"/>
    <property type="project" value="UniProtKB-SubCell"/>
</dbReference>
<dbReference type="Pfam" id="PF06011">
    <property type="entry name" value="TRP"/>
    <property type="match status" value="1"/>
</dbReference>
<sequence length="902" mass="100201">MIGNLRPWMVVSGLALLATILPAAAEREVGYIIGSDIDGVTRNLRLDRSPALYTRNFGDCLGGSESPLNITKFDAGVYIDNTTVVFHMDGTTSIESEAVMIHISLFAYGEEQFKMIFDPCDANIHSLCPMNANEPITAYGMWYLTPQQIKDIPSIAYNIPDFDGFTRIHIFGNSSRSLIGCFQADMSNGNSFSHPRVLTPILALFAATAVVASFLTAAYGVSTIHMRSHYAHSLSALVVFETFQTIFFSGALSIPWPKVLPSWWSNFGWAAGIIPTASILDSMDSFAGVSGNSSQVGGAAPSSEEENGAIFQEIYGRLARRFLGDATNSLVRRRARFNESNPYDYTWSGEPMHPGVSLPGSWFGFSGTLAALHTPEADAFMIGLVWLIILVVLIASSLAAFKYSLELLGHFKRIGENRLRYFRTHWTSFLILALLRTLFVSFMMIMTLSMYQFALHGAAGPTAIAAIFWVMFLVGMGGLVAYACHFRLRFGRYKADRDQVEIHRTKVWEVVPWATTHFRSTTVEKKSHSSPVYSFSCPRIRYINDNPTETTVHSDQAYVKRFGWLSARYRRTRWWFFACWLVYHFIRACFVGGARNTPAAQVYGLLVFEIICFIAIAILSPFEGRRNTALAVWMLGITKVVTTALSIALLPSSGLSAILATGVGIIIVVIQGLLVLGVLILIVLGCLSTWMSMRRNTEKFPEHLENTRVKFYEHIEATAADLPPSEKKKEDDQESPEPDKLVEPYFAVNDVRKAPKIEDEYGEPDEIPPPNLASTLYFNKASRTCSLNSRYSVGSLPKGGKARRASWSSRDFSNSWDPQYGRPDSMASTKVGSLGHSPSNSLSMQPLVEMERPAAVHMGSSMPRTQSLRSIGPHGVRPATPSMEVLEKYSQERFSHKPSTDR</sequence>
<feature type="domain" description="ML-like" evidence="10">
    <location>
        <begin position="50"/>
        <end position="193"/>
    </location>
</feature>
<feature type="compositionally biased region" description="Polar residues" evidence="7">
    <location>
        <begin position="826"/>
        <end position="842"/>
    </location>
</feature>
<dbReference type="Proteomes" id="UP001201980">
    <property type="component" value="Unassembled WGS sequence"/>
</dbReference>
<evidence type="ECO:0000256" key="7">
    <source>
        <dbReference type="SAM" id="MobiDB-lite"/>
    </source>
</evidence>
<keyword evidence="5 8" id="KW-1133">Transmembrane helix</keyword>
<feature type="region of interest" description="Disordered" evidence="7">
    <location>
        <begin position="858"/>
        <end position="902"/>
    </location>
</feature>
<accession>A0AAD5WTH3</accession>
<evidence type="ECO:0000256" key="4">
    <source>
        <dbReference type="ARBA" id="ARBA00022729"/>
    </source>
</evidence>
<dbReference type="SMART" id="SM01320">
    <property type="entry name" value="TRP_N"/>
    <property type="match status" value="1"/>
</dbReference>
<name>A0AAD5WTH3_9PEZI</name>
<keyword evidence="3 8" id="KW-0812">Transmembrane</keyword>
<evidence type="ECO:0000256" key="2">
    <source>
        <dbReference type="ARBA" id="ARBA00010642"/>
    </source>
</evidence>
<evidence type="ECO:0000313" key="11">
    <source>
        <dbReference type="EMBL" id="KAJ2903712.1"/>
    </source>
</evidence>
<feature type="chain" id="PRO_5042059800" evidence="9">
    <location>
        <begin position="26"/>
        <end position="902"/>
    </location>
</feature>
<comment type="subcellular location">
    <subcellularLocation>
        <location evidence="1">Membrane</location>
        <topology evidence="1">Multi-pass membrane protein</topology>
    </subcellularLocation>
</comment>
<feature type="signal peptide" evidence="9">
    <location>
        <begin position="1"/>
        <end position="25"/>
    </location>
</feature>
<feature type="transmembrane region" description="Helical" evidence="8">
    <location>
        <begin position="426"/>
        <end position="451"/>
    </location>
</feature>
<feature type="transmembrane region" description="Helical" evidence="8">
    <location>
        <begin position="379"/>
        <end position="405"/>
    </location>
</feature>
<dbReference type="GO" id="GO:0009272">
    <property type="term" value="P:fungal-type cell wall biogenesis"/>
    <property type="evidence" value="ECO:0007669"/>
    <property type="project" value="TreeGrafter"/>
</dbReference>
<keyword evidence="6 8" id="KW-0472">Membrane</keyword>
<feature type="compositionally biased region" description="Basic and acidic residues" evidence="7">
    <location>
        <begin position="724"/>
        <end position="742"/>
    </location>
</feature>
<evidence type="ECO:0000313" key="12">
    <source>
        <dbReference type="Proteomes" id="UP001201980"/>
    </source>
</evidence>
<feature type="transmembrane region" description="Helical" evidence="8">
    <location>
        <begin position="234"/>
        <end position="256"/>
    </location>
</feature>
<feature type="transmembrane region" description="Helical" evidence="8">
    <location>
        <begin position="463"/>
        <end position="484"/>
    </location>
</feature>
<feature type="compositionally biased region" description="Basic and acidic residues" evidence="7">
    <location>
        <begin position="885"/>
        <end position="902"/>
    </location>
</feature>
<feature type="compositionally biased region" description="Polar residues" evidence="7">
    <location>
        <begin position="806"/>
        <end position="817"/>
    </location>
</feature>
<dbReference type="GO" id="GO:0055085">
    <property type="term" value="P:transmembrane transport"/>
    <property type="evidence" value="ECO:0007669"/>
    <property type="project" value="TreeGrafter"/>
</dbReference>
<dbReference type="InterPro" id="IPR010308">
    <property type="entry name" value="TRP_C"/>
</dbReference>
<evidence type="ECO:0000256" key="6">
    <source>
        <dbReference type="ARBA" id="ARBA00023136"/>
    </source>
</evidence>
<dbReference type="Pfam" id="PF14558">
    <property type="entry name" value="TRP_N"/>
    <property type="match status" value="1"/>
</dbReference>
<feature type="transmembrane region" description="Helical" evidence="8">
    <location>
        <begin position="657"/>
        <end position="690"/>
    </location>
</feature>
<evidence type="ECO:0000256" key="5">
    <source>
        <dbReference type="ARBA" id="ARBA00022989"/>
    </source>
</evidence>
<organism evidence="11 12">
    <name type="scientific">Zalerion maritima</name>
    <dbReference type="NCBI Taxonomy" id="339359"/>
    <lineage>
        <taxon>Eukaryota</taxon>
        <taxon>Fungi</taxon>
        <taxon>Dikarya</taxon>
        <taxon>Ascomycota</taxon>
        <taxon>Pezizomycotina</taxon>
        <taxon>Sordariomycetes</taxon>
        <taxon>Lulworthiomycetidae</taxon>
        <taxon>Lulworthiales</taxon>
        <taxon>Lulworthiaceae</taxon>
        <taxon>Zalerion</taxon>
    </lineage>
</organism>